<reference evidence="2 3" key="1">
    <citation type="submission" date="2018-04" db="EMBL/GenBank/DDBJ databases">
        <title>Genomic Encyclopedia of Archaeal and Bacterial Type Strains, Phase II (KMG-II): from individual species to whole genera.</title>
        <authorList>
            <person name="Goeker M."/>
        </authorList>
    </citation>
    <scope>NUCLEOTIDE SEQUENCE [LARGE SCALE GENOMIC DNA]</scope>
    <source>
        <strain evidence="2 3">DSM 26809</strain>
    </source>
</reference>
<protein>
    <submittedName>
        <fullName evidence="2">Uncharacterized protein</fullName>
    </submittedName>
</protein>
<sequence>MARLPVKASSKRSPATKNVPTKTTKKSRGAPSNTRSLSGNAFTTATDPHLSAALILPYSGTRCWCLAGEELLISLQSVLRNGQNPSTKNAISTKILIKDLKFSNLHIDLTNILGTGRYLSKIMVFTNVICFTVSQSC</sequence>
<organism evidence="2 3">
    <name type="scientific">Mucilaginibacter yixingensis</name>
    <dbReference type="NCBI Taxonomy" id="1295612"/>
    <lineage>
        <taxon>Bacteria</taxon>
        <taxon>Pseudomonadati</taxon>
        <taxon>Bacteroidota</taxon>
        <taxon>Sphingobacteriia</taxon>
        <taxon>Sphingobacteriales</taxon>
        <taxon>Sphingobacteriaceae</taxon>
        <taxon>Mucilaginibacter</taxon>
    </lineage>
</organism>
<comment type="caution">
    <text evidence="2">The sequence shown here is derived from an EMBL/GenBank/DDBJ whole genome shotgun (WGS) entry which is preliminary data.</text>
</comment>
<gene>
    <name evidence="2" type="ORF">C8P68_103402</name>
</gene>
<accession>A0A2T5JBJ3</accession>
<feature type="compositionally biased region" description="Polar residues" evidence="1">
    <location>
        <begin position="30"/>
        <end position="44"/>
    </location>
</feature>
<dbReference type="Proteomes" id="UP000244168">
    <property type="component" value="Unassembled WGS sequence"/>
</dbReference>
<name>A0A2T5JBJ3_9SPHI</name>
<keyword evidence="3" id="KW-1185">Reference proteome</keyword>
<dbReference type="AlphaFoldDB" id="A0A2T5JBJ3"/>
<feature type="compositionally biased region" description="Polar residues" evidence="1">
    <location>
        <begin position="11"/>
        <end position="22"/>
    </location>
</feature>
<evidence type="ECO:0000313" key="2">
    <source>
        <dbReference type="EMBL" id="PTQ98241.1"/>
    </source>
</evidence>
<dbReference type="EMBL" id="QAOQ01000003">
    <property type="protein sequence ID" value="PTQ98241.1"/>
    <property type="molecule type" value="Genomic_DNA"/>
</dbReference>
<evidence type="ECO:0000256" key="1">
    <source>
        <dbReference type="SAM" id="MobiDB-lite"/>
    </source>
</evidence>
<feature type="region of interest" description="Disordered" evidence="1">
    <location>
        <begin position="1"/>
        <end position="44"/>
    </location>
</feature>
<evidence type="ECO:0000313" key="3">
    <source>
        <dbReference type="Proteomes" id="UP000244168"/>
    </source>
</evidence>
<proteinExistence type="predicted"/>